<dbReference type="InterPro" id="IPR006311">
    <property type="entry name" value="TAT_signal"/>
</dbReference>
<sequence>MTRRRFLQATLAGLSLAGFGARLALATGAGRQPLVLSAVDDAAGNHFIAGIDLAGRPRFQIPVDDRCHGGCQRPGIEHALLFARRPGRHFYIVDTRRGEEVARIEAREGFHFYGHGVFSRDSRYLYVTLNHFPSGEGVIRVYDADENYRHIADYALDGIGPHELRLHPDGETLVIALGGIKTHPDYDRIKLNLDTMETALVLMDRRDGRIHQRFTPSHHQLSCRHLDIAPDGTVIAGYQYQGPEWETPPLIARLDGHTGKFSEIALPEDDQSRLRNYTASIAVHPETAYAAITAPRGNRVVIIDYRKSRYVRSLDVPDVAGALPLAGGGFVVSSGNGSVQLIHPDRERPELLTHLDLRWDNHLTLFA</sequence>
<dbReference type="Proteomes" id="UP000013165">
    <property type="component" value="Unassembled WGS sequence"/>
</dbReference>
<evidence type="ECO:0000313" key="2">
    <source>
        <dbReference type="EMBL" id="ENO13159.2"/>
    </source>
</evidence>
<comment type="caution">
    <text evidence="2">The sequence shown here is derived from an EMBL/GenBank/DDBJ whole genome shotgun (WGS) entry which is preliminary data.</text>
</comment>
<dbReference type="InterPro" id="IPR015943">
    <property type="entry name" value="WD40/YVTN_repeat-like_dom_sf"/>
</dbReference>
<dbReference type="eggNOG" id="COG3490">
    <property type="taxonomic scope" value="Bacteria"/>
</dbReference>
<dbReference type="PATRIC" id="fig|626887.3.peg.3442"/>
<proteinExistence type="predicted"/>
<dbReference type="EMBL" id="APLQ01000014">
    <property type="protein sequence ID" value="ENO13159.2"/>
    <property type="molecule type" value="Genomic_DNA"/>
</dbReference>
<dbReference type="PROSITE" id="PS51318">
    <property type="entry name" value="TAT"/>
    <property type="match status" value="1"/>
</dbReference>
<evidence type="ECO:0000256" key="1">
    <source>
        <dbReference type="SAM" id="SignalP"/>
    </source>
</evidence>
<dbReference type="OrthoDB" id="5624218at2"/>
<dbReference type="Gene3D" id="2.130.10.10">
    <property type="entry name" value="YVTN repeat-like/Quinoprotein amine dehydrogenase"/>
    <property type="match status" value="2"/>
</dbReference>
<keyword evidence="1" id="KW-0732">Signal</keyword>
<evidence type="ECO:0000313" key="3">
    <source>
        <dbReference type="Proteomes" id="UP000013165"/>
    </source>
</evidence>
<dbReference type="AlphaFoldDB" id="N6VZ59"/>
<dbReference type="STRING" id="626887.J057_17225"/>
<dbReference type="PIRSF" id="PIRSF028101">
    <property type="entry name" value="UCP028101"/>
    <property type="match status" value="1"/>
</dbReference>
<feature type="signal peptide" evidence="1">
    <location>
        <begin position="1"/>
        <end position="26"/>
    </location>
</feature>
<dbReference type="HOGENOM" id="CLU_047398_0_0_6"/>
<feature type="chain" id="PRO_5016574549" evidence="1">
    <location>
        <begin position="27"/>
        <end position="367"/>
    </location>
</feature>
<dbReference type="InterPro" id="IPR008311">
    <property type="entry name" value="UCP028101"/>
</dbReference>
<dbReference type="InterPro" id="IPR011048">
    <property type="entry name" value="Haem_d1_sf"/>
</dbReference>
<dbReference type="SUPFAM" id="SSF51004">
    <property type="entry name" value="C-terminal (heme d1) domain of cytochrome cd1-nitrite reductase"/>
    <property type="match status" value="1"/>
</dbReference>
<name>N6VZ59_9GAMM</name>
<organism evidence="2 3">
    <name type="scientific">Marinobacter nanhaiticus D15-8W</name>
    <dbReference type="NCBI Taxonomy" id="626887"/>
    <lineage>
        <taxon>Bacteria</taxon>
        <taxon>Pseudomonadati</taxon>
        <taxon>Pseudomonadota</taxon>
        <taxon>Gammaproteobacteria</taxon>
        <taxon>Pseudomonadales</taxon>
        <taxon>Marinobacteraceae</taxon>
        <taxon>Marinobacter</taxon>
    </lineage>
</organism>
<gene>
    <name evidence="2" type="ORF">J057_17225</name>
</gene>
<dbReference type="Pfam" id="PF07433">
    <property type="entry name" value="DUF1513"/>
    <property type="match status" value="1"/>
</dbReference>
<reference evidence="2 3" key="1">
    <citation type="journal article" date="2013" name="Genome Announc.">
        <title>Genome Sequence of the Polycyclic Aromatic Hydrocarbon-Degrading Bacterium Strain Marinobacter nanhaiticus D15-8WT.</title>
        <authorList>
            <person name="Cui Z."/>
            <person name="Gao W."/>
            <person name="Li Q."/>
            <person name="Xu G."/>
            <person name="Zheng L."/>
        </authorList>
    </citation>
    <scope>NUCLEOTIDE SEQUENCE [LARGE SCALE GENOMIC DNA]</scope>
    <source>
        <strain evidence="2 3">D15-8W</strain>
    </source>
</reference>
<protein>
    <submittedName>
        <fullName evidence="2">DUF1513 domain-containing protein</fullName>
    </submittedName>
</protein>
<accession>N6VZ59</accession>
<keyword evidence="3" id="KW-1185">Reference proteome</keyword>